<sequence length="323" mass="35467">MGQKSPTNAKEHKVGGWKFERPPEVRPGKVDQLLEAARNRWGRSDVGETNCQTDLEGSKLISCISDSVAMIMSDLFKGKTNLFVTDCPPSLETYYANIRPQGLVLSQLSLARGSRQQGKRKATNPLEELRQKHDSLLLTIDSVRAFTSTFAPGDSAKRTEAAKSFEALAPTCTCRDSTCNDNRGRWRKANIPEESLKAIVDTSSKLQERYRAYIDGKVFTEPEKLANSSSTPSDRPPTPFGGARAPESPPENWFDFDEEETTLQGPDGNGDSGSKDGQDEKPDEGDPNVPETTGVSLGDSPHADDGEQEVDDGFTLVTRRRRG</sequence>
<dbReference type="AlphaFoldDB" id="A0AAD9CY06"/>
<feature type="compositionally biased region" description="Basic and acidic residues" evidence="1">
    <location>
        <begin position="9"/>
        <end position="25"/>
    </location>
</feature>
<feature type="region of interest" description="Disordered" evidence="1">
    <location>
        <begin position="223"/>
        <end position="323"/>
    </location>
</feature>
<feature type="region of interest" description="Disordered" evidence="1">
    <location>
        <begin position="1"/>
        <end position="25"/>
    </location>
</feature>
<name>A0AAD9CY06_PAPLA</name>
<gene>
    <name evidence="2" type="ORF">DB88DRAFT_531566</name>
</gene>
<organism evidence="2 3">
    <name type="scientific">Papiliotrema laurentii</name>
    <name type="common">Cryptococcus laurentii</name>
    <dbReference type="NCBI Taxonomy" id="5418"/>
    <lineage>
        <taxon>Eukaryota</taxon>
        <taxon>Fungi</taxon>
        <taxon>Dikarya</taxon>
        <taxon>Basidiomycota</taxon>
        <taxon>Agaricomycotina</taxon>
        <taxon>Tremellomycetes</taxon>
        <taxon>Tremellales</taxon>
        <taxon>Rhynchogastremaceae</taxon>
        <taxon>Papiliotrema</taxon>
    </lineage>
</organism>
<comment type="caution">
    <text evidence="2">The sequence shown here is derived from an EMBL/GenBank/DDBJ whole genome shotgun (WGS) entry which is preliminary data.</text>
</comment>
<evidence type="ECO:0000313" key="2">
    <source>
        <dbReference type="EMBL" id="KAK1922515.1"/>
    </source>
</evidence>
<evidence type="ECO:0000313" key="3">
    <source>
        <dbReference type="Proteomes" id="UP001182556"/>
    </source>
</evidence>
<proteinExistence type="predicted"/>
<protein>
    <submittedName>
        <fullName evidence="2">Uncharacterized protein</fullName>
    </submittedName>
</protein>
<dbReference type="Proteomes" id="UP001182556">
    <property type="component" value="Unassembled WGS sequence"/>
</dbReference>
<reference evidence="2" key="1">
    <citation type="submission" date="2023-02" db="EMBL/GenBank/DDBJ databases">
        <title>Identification and recombinant expression of a fungal hydrolase from Papiliotrema laurentii that hydrolyzes apple cutin and clears colloidal polyester polyurethane.</title>
        <authorList>
            <consortium name="DOE Joint Genome Institute"/>
            <person name="Roman V.A."/>
            <person name="Bojanowski C."/>
            <person name="Crable B.R."/>
            <person name="Wagner D.N."/>
            <person name="Hung C.S."/>
            <person name="Nadeau L.J."/>
            <person name="Schratz L."/>
            <person name="Haridas S."/>
            <person name="Pangilinan J."/>
            <person name="Lipzen A."/>
            <person name="Na H."/>
            <person name="Yan M."/>
            <person name="Ng V."/>
            <person name="Grigoriev I.V."/>
            <person name="Spatafora J.W."/>
            <person name="Barlow D."/>
            <person name="Biffinger J."/>
            <person name="Kelley-Loughnane N."/>
            <person name="Varaljay V.A."/>
            <person name="Crookes-Goodson W.J."/>
        </authorList>
    </citation>
    <scope>NUCLEOTIDE SEQUENCE</scope>
    <source>
        <strain evidence="2">5307AH</strain>
    </source>
</reference>
<accession>A0AAD9CY06</accession>
<evidence type="ECO:0000256" key="1">
    <source>
        <dbReference type="SAM" id="MobiDB-lite"/>
    </source>
</evidence>
<dbReference type="EMBL" id="JAODAN010000008">
    <property type="protein sequence ID" value="KAK1922515.1"/>
    <property type="molecule type" value="Genomic_DNA"/>
</dbReference>
<keyword evidence="3" id="KW-1185">Reference proteome</keyword>